<dbReference type="GO" id="GO:0004519">
    <property type="term" value="F:endonuclease activity"/>
    <property type="evidence" value="ECO:0007669"/>
    <property type="project" value="UniProtKB-KW"/>
</dbReference>
<organism evidence="5 6">
    <name type="scientific">Saccharomonospora marina XMU15</name>
    <dbReference type="NCBI Taxonomy" id="882083"/>
    <lineage>
        <taxon>Bacteria</taxon>
        <taxon>Bacillati</taxon>
        <taxon>Actinomycetota</taxon>
        <taxon>Actinomycetes</taxon>
        <taxon>Pseudonocardiales</taxon>
        <taxon>Pseudonocardiaceae</taxon>
        <taxon>Saccharomonospora</taxon>
    </lineage>
</organism>
<dbReference type="InterPro" id="IPR052021">
    <property type="entry name" value="Type-I_RS_S_subunit"/>
</dbReference>
<evidence type="ECO:0000256" key="3">
    <source>
        <dbReference type="ARBA" id="ARBA00023125"/>
    </source>
</evidence>
<keyword evidence="5" id="KW-0378">Hydrolase</keyword>
<dbReference type="PANTHER" id="PTHR30408">
    <property type="entry name" value="TYPE-1 RESTRICTION ENZYME ECOKI SPECIFICITY PROTEIN"/>
    <property type="match status" value="1"/>
</dbReference>
<dbReference type="STRING" id="882083.SacmaDRAFT_5322"/>
<dbReference type="AlphaFoldDB" id="H5X6Z9"/>
<evidence type="ECO:0000313" key="6">
    <source>
        <dbReference type="Proteomes" id="UP000004926"/>
    </source>
</evidence>
<keyword evidence="2" id="KW-0680">Restriction system</keyword>
<feature type="domain" description="Type I restriction modification DNA specificity" evidence="4">
    <location>
        <begin position="3"/>
        <end position="189"/>
    </location>
</feature>
<dbReference type="Proteomes" id="UP000004926">
    <property type="component" value="Chromosome"/>
</dbReference>
<dbReference type="eggNOG" id="COG0732">
    <property type="taxonomic scope" value="Bacteria"/>
</dbReference>
<dbReference type="GO" id="GO:0009307">
    <property type="term" value="P:DNA restriction-modification system"/>
    <property type="evidence" value="ECO:0007669"/>
    <property type="project" value="UniProtKB-KW"/>
</dbReference>
<keyword evidence="5" id="KW-0540">Nuclease</keyword>
<protein>
    <submittedName>
        <fullName evidence="5">Restriction endonuclease S subunit</fullName>
    </submittedName>
</protein>
<reference evidence="5 6" key="1">
    <citation type="journal article" date="2012" name="Stand. Genomic Sci.">
        <title>Genome sequence of the ocean sediment bacterium Saccharomonospora marina type strain (XMU15(T)).</title>
        <authorList>
            <person name="Klenk H.P."/>
            <person name="Lu M."/>
            <person name="Lucas S."/>
            <person name="Lapidus A."/>
            <person name="Copeland A."/>
            <person name="Pitluck S."/>
            <person name="Goodwin L.A."/>
            <person name="Han C."/>
            <person name="Tapia R."/>
            <person name="Brambilla E.M."/>
            <person name="Potter G."/>
            <person name="Land M."/>
            <person name="Ivanova N."/>
            <person name="Rohde M."/>
            <person name="Goker M."/>
            <person name="Detter J.C."/>
            <person name="Li W.J."/>
            <person name="Kyrpides N.C."/>
            <person name="Woyke T."/>
        </authorList>
    </citation>
    <scope>NUCLEOTIDE SEQUENCE [LARGE SCALE GENOMIC DNA]</scope>
    <source>
        <strain evidence="5 6">XMU15</strain>
    </source>
</reference>
<keyword evidence="5" id="KW-0255">Endonuclease</keyword>
<dbReference type="EMBL" id="CM001439">
    <property type="protein sequence ID" value="EHR53467.1"/>
    <property type="molecule type" value="Genomic_DNA"/>
</dbReference>
<dbReference type="REBASE" id="62653">
    <property type="entry name" value="S.Sma45390ORF5323P"/>
</dbReference>
<evidence type="ECO:0000313" key="5">
    <source>
        <dbReference type="EMBL" id="EHR53467.1"/>
    </source>
</evidence>
<dbReference type="Pfam" id="PF01420">
    <property type="entry name" value="Methylase_S"/>
    <property type="match status" value="1"/>
</dbReference>
<gene>
    <name evidence="5" type="ORF">SacmaDRAFT_5322</name>
</gene>
<dbReference type="CDD" id="cd16961">
    <property type="entry name" value="RMtype1_S_TRD-CR_like"/>
    <property type="match status" value="1"/>
</dbReference>
<dbReference type="InterPro" id="IPR044946">
    <property type="entry name" value="Restrct_endonuc_typeI_TRD_sf"/>
</dbReference>
<dbReference type="HOGENOM" id="CLU_021095_2_1_11"/>
<keyword evidence="3" id="KW-0238">DNA-binding</keyword>
<dbReference type="GO" id="GO:0003677">
    <property type="term" value="F:DNA binding"/>
    <property type="evidence" value="ECO:0007669"/>
    <property type="project" value="UniProtKB-KW"/>
</dbReference>
<dbReference type="SUPFAM" id="SSF116734">
    <property type="entry name" value="DNA methylase specificity domain"/>
    <property type="match status" value="2"/>
</dbReference>
<keyword evidence="6" id="KW-1185">Reference proteome</keyword>
<evidence type="ECO:0000256" key="2">
    <source>
        <dbReference type="ARBA" id="ARBA00022747"/>
    </source>
</evidence>
<evidence type="ECO:0000259" key="4">
    <source>
        <dbReference type="Pfam" id="PF01420"/>
    </source>
</evidence>
<dbReference type="CDD" id="cd17260">
    <property type="entry name" value="RMtype1_S_EcoEI-TRD1-CR1_like"/>
    <property type="match status" value="1"/>
</dbReference>
<name>H5X6Z9_9PSEU</name>
<sequence>MHNWERTTLGAICESSGGGIQTGPFGSQLHASDYVQDGTPSVMPQNIGDNRIDPTGIARVSASDIARLSRYTLRAGDIVYSRRGDVERRALVRTDNEGWLCGTGCLRVRIGDQRRYDSRFVSYALGIPESRKWIKRHAVGATMLNLNTSILSAVPLLIPPISEQHAIAEVLQALDDKIAANDQIIAKVKDLLAAEFVSLQENSENELVPIGELVELNPKVQKPDAKEPVYLDMRNLPDQTMTVTSWSRRSPRGGARFQNGDTLLARITPCLENGKVGYVDFLMGDEVGLGSTEFIVMRPRKGIPTVFPYFLATDATFREFAIKRMVGTSGRQRLSAGDIVSFQVRRPSERDLARFSELSDALMGRVKAAVDETRALATARDELLPLLMSGKVRVREAEEIVEGVV</sequence>
<evidence type="ECO:0000256" key="1">
    <source>
        <dbReference type="ARBA" id="ARBA00010923"/>
    </source>
</evidence>
<accession>H5X6Z9</accession>
<dbReference type="Gene3D" id="3.90.220.20">
    <property type="entry name" value="DNA methylase specificity domains"/>
    <property type="match status" value="2"/>
</dbReference>
<dbReference type="PANTHER" id="PTHR30408:SF13">
    <property type="entry name" value="TYPE I RESTRICTION ENZYME HINDI SPECIFICITY SUBUNIT"/>
    <property type="match status" value="1"/>
</dbReference>
<dbReference type="InterPro" id="IPR000055">
    <property type="entry name" value="Restrct_endonuc_typeI_TRD"/>
</dbReference>
<dbReference type="OrthoDB" id="9798929at2"/>
<comment type="similarity">
    <text evidence="1">Belongs to the type-I restriction system S methylase family.</text>
</comment>
<proteinExistence type="inferred from homology"/>